<dbReference type="Pfam" id="PF03550">
    <property type="entry name" value="LolB"/>
    <property type="match status" value="1"/>
</dbReference>
<evidence type="ECO:0000256" key="1">
    <source>
        <dbReference type="ARBA" id="ARBA00004442"/>
    </source>
</evidence>
<keyword evidence="6" id="KW-0143">Chaperone</keyword>
<comment type="subunit">
    <text evidence="2">Monomer.</text>
</comment>
<name>T0Z1N5_9ZZZZ</name>
<protein>
    <submittedName>
        <fullName evidence="7">Outer membrane lipoprotein LolB</fullName>
    </submittedName>
</protein>
<dbReference type="EMBL" id="AUZX01012491">
    <property type="protein sequence ID" value="EQD39158.1"/>
    <property type="molecule type" value="Genomic_DNA"/>
</dbReference>
<evidence type="ECO:0000313" key="7">
    <source>
        <dbReference type="EMBL" id="EQD39158.1"/>
    </source>
</evidence>
<keyword evidence="5" id="KW-0472">Membrane</keyword>
<comment type="subcellular location">
    <subcellularLocation>
        <location evidence="1">Cell outer membrane</location>
    </subcellularLocation>
</comment>
<dbReference type="AlphaFoldDB" id="T0Z1N5"/>
<evidence type="ECO:0000256" key="5">
    <source>
        <dbReference type="ARBA" id="ARBA00023136"/>
    </source>
</evidence>
<reference evidence="7" key="1">
    <citation type="submission" date="2013-08" db="EMBL/GenBank/DDBJ databases">
        <authorList>
            <person name="Mendez C."/>
            <person name="Richter M."/>
            <person name="Ferrer M."/>
            <person name="Sanchez J."/>
        </authorList>
    </citation>
    <scope>NUCLEOTIDE SEQUENCE</scope>
</reference>
<dbReference type="GO" id="GO:0015031">
    <property type="term" value="P:protein transport"/>
    <property type="evidence" value="ECO:0007669"/>
    <property type="project" value="UniProtKB-KW"/>
</dbReference>
<reference evidence="7" key="2">
    <citation type="journal article" date="2014" name="ISME J.">
        <title>Microbial stratification in low pH oxic and suboxic macroscopic growths along an acid mine drainage.</title>
        <authorList>
            <person name="Mendez-Garcia C."/>
            <person name="Mesa V."/>
            <person name="Sprenger R.R."/>
            <person name="Richter M."/>
            <person name="Diez M.S."/>
            <person name="Solano J."/>
            <person name="Bargiela R."/>
            <person name="Golyshina O.V."/>
            <person name="Manteca A."/>
            <person name="Ramos J.L."/>
            <person name="Gallego J.R."/>
            <person name="Llorente I."/>
            <person name="Martins Dos Santos V.A."/>
            <person name="Jensen O.N."/>
            <person name="Pelaez A.I."/>
            <person name="Sanchez J."/>
            <person name="Ferrer M."/>
        </authorList>
    </citation>
    <scope>NUCLEOTIDE SEQUENCE</scope>
</reference>
<dbReference type="InterPro" id="IPR004565">
    <property type="entry name" value="OM_lipoprot_LolB"/>
</dbReference>
<evidence type="ECO:0000256" key="6">
    <source>
        <dbReference type="ARBA" id="ARBA00023186"/>
    </source>
</evidence>
<keyword evidence="3" id="KW-0813">Transport</keyword>
<keyword evidence="7" id="KW-0449">Lipoprotein</keyword>
<proteinExistence type="predicted"/>
<keyword evidence="4" id="KW-0653">Protein transport</keyword>
<evidence type="ECO:0000256" key="4">
    <source>
        <dbReference type="ARBA" id="ARBA00022927"/>
    </source>
</evidence>
<organism evidence="7">
    <name type="scientific">mine drainage metagenome</name>
    <dbReference type="NCBI Taxonomy" id="410659"/>
    <lineage>
        <taxon>unclassified sequences</taxon>
        <taxon>metagenomes</taxon>
        <taxon>ecological metagenomes</taxon>
    </lineage>
</organism>
<dbReference type="GO" id="GO:0009279">
    <property type="term" value="C:cell outer membrane"/>
    <property type="evidence" value="ECO:0007669"/>
    <property type="project" value="UniProtKB-SubCell"/>
</dbReference>
<evidence type="ECO:0000256" key="2">
    <source>
        <dbReference type="ARBA" id="ARBA00011245"/>
    </source>
</evidence>
<gene>
    <name evidence="7" type="ORF">B1A_16991</name>
</gene>
<comment type="caution">
    <text evidence="7">The sequence shown here is derived from an EMBL/GenBank/DDBJ whole genome shotgun (WGS) entry which is preliminary data.</text>
</comment>
<dbReference type="CDD" id="cd16326">
    <property type="entry name" value="LolB"/>
    <property type="match status" value="1"/>
</dbReference>
<evidence type="ECO:0000256" key="3">
    <source>
        <dbReference type="ARBA" id="ARBA00022448"/>
    </source>
</evidence>
<sequence>HLGNAAARAVLERQLGFDPPLASLRYWVLGVPDPVLPAHVSIDKAQRLASLRQAGWSILYHAYQPVGADWLPRLLTVRRADVRLRMVVDVWHLQ</sequence>
<accession>T0Z1N5</accession>
<dbReference type="SUPFAM" id="SSF89392">
    <property type="entry name" value="Prokaryotic lipoproteins and lipoprotein localization factors"/>
    <property type="match status" value="1"/>
</dbReference>
<dbReference type="Gene3D" id="2.50.20.10">
    <property type="entry name" value="Lipoprotein localisation LolA/LolB/LppX"/>
    <property type="match status" value="1"/>
</dbReference>
<dbReference type="InterPro" id="IPR029046">
    <property type="entry name" value="LolA/LolB/LppX"/>
</dbReference>
<feature type="non-terminal residue" evidence="7">
    <location>
        <position position="1"/>
    </location>
</feature>